<dbReference type="CDD" id="cd05254">
    <property type="entry name" value="dTDP_HR_like_SDR_e"/>
    <property type="match status" value="1"/>
</dbReference>
<keyword evidence="2" id="KW-0560">Oxidoreductase</keyword>
<dbReference type="EC" id="1.1.1.133" evidence="2"/>
<gene>
    <name evidence="4" type="primary">rfbD</name>
    <name evidence="4" type="ORF">GCM10022399_30900</name>
</gene>
<dbReference type="SUPFAM" id="SSF51735">
    <property type="entry name" value="NAD(P)-binding Rossmann-fold domains"/>
    <property type="match status" value="1"/>
</dbReference>
<evidence type="ECO:0000256" key="2">
    <source>
        <dbReference type="RuleBase" id="RU364082"/>
    </source>
</evidence>
<comment type="caution">
    <text evidence="4">The sequence shown here is derived from an EMBL/GenBank/DDBJ whole genome shotgun (WGS) entry which is preliminary data.</text>
</comment>
<dbReference type="Pfam" id="PF04321">
    <property type="entry name" value="RmlD_sub_bind"/>
    <property type="match status" value="1"/>
</dbReference>
<dbReference type="PANTHER" id="PTHR10491">
    <property type="entry name" value="DTDP-4-DEHYDRORHAMNOSE REDUCTASE"/>
    <property type="match status" value="1"/>
</dbReference>
<keyword evidence="5" id="KW-1185">Reference proteome</keyword>
<dbReference type="EMBL" id="BAABDC010000005">
    <property type="protein sequence ID" value="GAA3711918.1"/>
    <property type="molecule type" value="Genomic_DNA"/>
</dbReference>
<dbReference type="InterPro" id="IPR036291">
    <property type="entry name" value="NAD(P)-bd_dom_sf"/>
</dbReference>
<proteinExistence type="inferred from homology"/>
<sequence>MTAEGSAGRVLVTGASGMLAHDLVPALRQAGWVVTAMDRNDLDVTDPAECVAAIDGHDLVVNAAAYTAVDDAETNEAAAFAVNAVGAANVARACSRTGARLVHVSTDYVFDGTATEPYAVDHPVAPRSAYGRTKAAGEWAVRALCPESWVVRTAWLYGAGGPNFVSTMLRLADERETLSVVDDQVGQPTWTVDLADLIVRLVEGDAPFGIHHGTSSGQTTWFGFARAIFELNGLDPERVLPTTTAAFPRPAPRPAWSVLSHHSLGQAGVATIRDWSEGMAAFSA</sequence>
<dbReference type="Proteomes" id="UP001501468">
    <property type="component" value="Unassembled WGS sequence"/>
</dbReference>
<keyword evidence="2" id="KW-0521">NADP</keyword>
<reference evidence="5" key="1">
    <citation type="journal article" date="2019" name="Int. J. Syst. Evol. Microbiol.">
        <title>The Global Catalogue of Microorganisms (GCM) 10K type strain sequencing project: providing services to taxonomists for standard genome sequencing and annotation.</title>
        <authorList>
            <consortium name="The Broad Institute Genomics Platform"/>
            <consortium name="The Broad Institute Genome Sequencing Center for Infectious Disease"/>
            <person name="Wu L."/>
            <person name="Ma J."/>
        </authorList>
    </citation>
    <scope>NUCLEOTIDE SEQUENCE [LARGE SCALE GENOMIC DNA]</scope>
    <source>
        <strain evidence="5">JCM 17125</strain>
    </source>
</reference>
<dbReference type="InterPro" id="IPR029903">
    <property type="entry name" value="RmlD-like-bd"/>
</dbReference>
<dbReference type="PANTHER" id="PTHR10491:SF4">
    <property type="entry name" value="METHIONINE ADENOSYLTRANSFERASE 2 SUBUNIT BETA"/>
    <property type="match status" value="1"/>
</dbReference>
<organism evidence="4 5">
    <name type="scientific">Terrabacter ginsenosidimutans</name>
    <dbReference type="NCBI Taxonomy" id="490575"/>
    <lineage>
        <taxon>Bacteria</taxon>
        <taxon>Bacillati</taxon>
        <taxon>Actinomycetota</taxon>
        <taxon>Actinomycetes</taxon>
        <taxon>Micrococcales</taxon>
        <taxon>Intrasporangiaceae</taxon>
        <taxon>Terrabacter</taxon>
    </lineage>
</organism>
<evidence type="ECO:0000259" key="3">
    <source>
        <dbReference type="Pfam" id="PF04321"/>
    </source>
</evidence>
<evidence type="ECO:0000313" key="5">
    <source>
        <dbReference type="Proteomes" id="UP001501468"/>
    </source>
</evidence>
<feature type="domain" description="RmlD-like substrate binding" evidence="3">
    <location>
        <begin position="9"/>
        <end position="282"/>
    </location>
</feature>
<evidence type="ECO:0000313" key="4">
    <source>
        <dbReference type="EMBL" id="GAA3711918.1"/>
    </source>
</evidence>
<protein>
    <recommendedName>
        <fullName evidence="2">dTDP-4-dehydrorhamnose reductase</fullName>
        <ecNumber evidence="2">1.1.1.133</ecNumber>
    </recommendedName>
</protein>
<dbReference type="InterPro" id="IPR005913">
    <property type="entry name" value="dTDP_dehydrorham_reduct"/>
</dbReference>
<dbReference type="Gene3D" id="3.90.25.10">
    <property type="entry name" value="UDP-galactose 4-epimerase, domain 1"/>
    <property type="match status" value="1"/>
</dbReference>
<comment type="pathway">
    <text evidence="2">Carbohydrate biosynthesis; dTDP-L-rhamnose biosynthesis.</text>
</comment>
<name>A0ABP7E3X9_9MICO</name>
<comment type="similarity">
    <text evidence="1 2">Belongs to the dTDP-4-dehydrorhamnose reductase family.</text>
</comment>
<evidence type="ECO:0000256" key="1">
    <source>
        <dbReference type="ARBA" id="ARBA00010944"/>
    </source>
</evidence>
<dbReference type="NCBIfam" id="TIGR01214">
    <property type="entry name" value="rmlD"/>
    <property type="match status" value="1"/>
</dbReference>
<dbReference type="Gene3D" id="3.40.50.720">
    <property type="entry name" value="NAD(P)-binding Rossmann-like Domain"/>
    <property type="match status" value="1"/>
</dbReference>
<comment type="function">
    <text evidence="2">Catalyzes the reduction of dTDP-6-deoxy-L-lyxo-4-hexulose to yield dTDP-L-rhamnose.</text>
</comment>
<dbReference type="RefSeq" id="WP_344948451.1">
    <property type="nucleotide sequence ID" value="NZ_BAABDC010000005.1"/>
</dbReference>
<accession>A0ABP7E3X9</accession>